<feature type="region of interest" description="Disordered" evidence="6">
    <location>
        <begin position="435"/>
        <end position="457"/>
    </location>
</feature>
<feature type="region of interest" description="Disordered" evidence="6">
    <location>
        <begin position="144"/>
        <end position="260"/>
    </location>
</feature>
<feature type="domain" description="BHLH" evidence="7">
    <location>
        <begin position="271"/>
        <end position="321"/>
    </location>
</feature>
<keyword evidence="5" id="KW-0539">Nucleus</keyword>
<feature type="compositionally biased region" description="Polar residues" evidence="6">
    <location>
        <begin position="234"/>
        <end position="253"/>
    </location>
</feature>
<dbReference type="Gene3D" id="4.10.280.10">
    <property type="entry name" value="Helix-loop-helix DNA-binding domain"/>
    <property type="match status" value="1"/>
</dbReference>
<dbReference type="GO" id="GO:0003700">
    <property type="term" value="F:DNA-binding transcription factor activity"/>
    <property type="evidence" value="ECO:0007669"/>
    <property type="project" value="TreeGrafter"/>
</dbReference>
<organism evidence="8 9">
    <name type="scientific">Iris pallida</name>
    <name type="common">Sweet iris</name>
    <dbReference type="NCBI Taxonomy" id="29817"/>
    <lineage>
        <taxon>Eukaryota</taxon>
        <taxon>Viridiplantae</taxon>
        <taxon>Streptophyta</taxon>
        <taxon>Embryophyta</taxon>
        <taxon>Tracheophyta</taxon>
        <taxon>Spermatophyta</taxon>
        <taxon>Magnoliopsida</taxon>
        <taxon>Liliopsida</taxon>
        <taxon>Asparagales</taxon>
        <taxon>Iridaceae</taxon>
        <taxon>Iridoideae</taxon>
        <taxon>Irideae</taxon>
        <taxon>Iris</taxon>
    </lineage>
</organism>
<dbReference type="SUPFAM" id="SSF47459">
    <property type="entry name" value="HLH, helix-loop-helix DNA-binding domain"/>
    <property type="match status" value="1"/>
</dbReference>
<evidence type="ECO:0000256" key="3">
    <source>
        <dbReference type="ARBA" id="ARBA00023015"/>
    </source>
</evidence>
<reference evidence="8" key="1">
    <citation type="journal article" date="2023" name="GigaByte">
        <title>Genome assembly of the bearded iris, Iris pallida Lam.</title>
        <authorList>
            <person name="Bruccoleri R.E."/>
            <person name="Oakeley E.J."/>
            <person name="Faust A.M.E."/>
            <person name="Altorfer M."/>
            <person name="Dessus-Babus S."/>
            <person name="Burckhardt D."/>
            <person name="Oertli M."/>
            <person name="Naumann U."/>
            <person name="Petersen F."/>
            <person name="Wong J."/>
        </authorList>
    </citation>
    <scope>NUCLEOTIDE SEQUENCE</scope>
    <source>
        <strain evidence="8">GSM-AAB239-AS_SAM_17_03QT</strain>
    </source>
</reference>
<dbReference type="GO" id="GO:0005634">
    <property type="term" value="C:nucleus"/>
    <property type="evidence" value="ECO:0007669"/>
    <property type="project" value="UniProtKB-SubCell"/>
</dbReference>
<reference evidence="8" key="2">
    <citation type="submission" date="2023-04" db="EMBL/GenBank/DDBJ databases">
        <authorList>
            <person name="Bruccoleri R.E."/>
            <person name="Oakeley E.J."/>
            <person name="Faust A.-M."/>
            <person name="Dessus-Babus S."/>
            <person name="Altorfer M."/>
            <person name="Burckhardt D."/>
            <person name="Oertli M."/>
            <person name="Naumann U."/>
            <person name="Petersen F."/>
            <person name="Wong J."/>
        </authorList>
    </citation>
    <scope>NUCLEOTIDE SEQUENCE</scope>
    <source>
        <strain evidence="8">GSM-AAB239-AS_SAM_17_03QT</strain>
        <tissue evidence="8">Leaf</tissue>
    </source>
</reference>
<keyword evidence="3" id="KW-0805">Transcription regulation</keyword>
<dbReference type="PROSITE" id="PS50888">
    <property type="entry name" value="BHLH"/>
    <property type="match status" value="1"/>
</dbReference>
<dbReference type="FunFam" id="4.10.280.10:FF:000002">
    <property type="entry name" value="Basic helix-loop-helix transcription factor"/>
    <property type="match status" value="1"/>
</dbReference>
<evidence type="ECO:0000313" key="8">
    <source>
        <dbReference type="EMBL" id="KAJ6790817.1"/>
    </source>
</evidence>
<sequence length="457" mass="48872">MSGDHPSDQQIAAAAAAAAAGGWQFGEPPSVTICQGFQMGSSSCPPVESFQSSLWNPSFSEKPTVLPPRLDMGWNSPDPAAAAAAAARLGVFSGGMLPPSLSNFAVDSSFIERAARFSNFSGGGSLGAVLPNHPFGLSGASEVQIQSSEGMRDASVSMDHGSRSESPMKNHHREDVVSGEASPGGFPNVSGDSSSKGLSAKKRKKNNQEMELDPSCPQFSAESPMENAEAKQKVGNSSSTQAPGKSTGKNAKGSSDPPKEDYIHVRARRGQATNSHSLAERVRRERISERMKYLQDLVPGCSKVTGKAVMLDEIINYVQSLQRQVEFLSMKLATVNPSVEFNIEGLLSKDLSLQQLLQSRGGPSTMGFSQELLHPQLLPSQQCLVETGIPGIVNQSDALRRAINAQFSTVNGFKEPPPQILNQWDAEINNVMQMSYGANPPPNTQESNVKPHDSYQM</sequence>
<evidence type="ECO:0000313" key="9">
    <source>
        <dbReference type="Proteomes" id="UP001140949"/>
    </source>
</evidence>
<accession>A0AAX6DGC1</accession>
<comment type="caution">
    <text evidence="8">The sequence shown here is derived from an EMBL/GenBank/DDBJ whole genome shotgun (WGS) entry which is preliminary data.</text>
</comment>
<dbReference type="GO" id="GO:0046983">
    <property type="term" value="F:protein dimerization activity"/>
    <property type="evidence" value="ECO:0007669"/>
    <property type="project" value="InterPro"/>
</dbReference>
<evidence type="ECO:0000256" key="5">
    <source>
        <dbReference type="ARBA" id="ARBA00023242"/>
    </source>
</evidence>
<keyword evidence="9" id="KW-1185">Reference proteome</keyword>
<dbReference type="InterPro" id="IPR036638">
    <property type="entry name" value="HLH_DNA-bd_sf"/>
</dbReference>
<gene>
    <name evidence="8" type="ORF">M6B38_248070</name>
</gene>
<dbReference type="Proteomes" id="UP001140949">
    <property type="component" value="Unassembled WGS sequence"/>
</dbReference>
<evidence type="ECO:0000256" key="6">
    <source>
        <dbReference type="SAM" id="MobiDB-lite"/>
    </source>
</evidence>
<keyword evidence="4" id="KW-0804">Transcription</keyword>
<proteinExistence type="inferred from homology"/>
<dbReference type="Pfam" id="PF00010">
    <property type="entry name" value="HLH"/>
    <property type="match status" value="1"/>
</dbReference>
<dbReference type="PANTHER" id="PTHR12565:SF432">
    <property type="entry name" value="OS06G0275600 PROTEIN"/>
    <property type="match status" value="1"/>
</dbReference>
<name>A0AAX6DGC1_IRIPA</name>
<comment type="similarity">
    <text evidence="2">Belongs to the bHLH protein family.</text>
</comment>
<comment type="subcellular location">
    <subcellularLocation>
        <location evidence="1">Nucleus</location>
    </subcellularLocation>
</comment>
<feature type="compositionally biased region" description="Basic and acidic residues" evidence="6">
    <location>
        <begin position="160"/>
        <end position="176"/>
    </location>
</feature>
<dbReference type="EMBL" id="JANAVB010045018">
    <property type="protein sequence ID" value="KAJ6790817.1"/>
    <property type="molecule type" value="Genomic_DNA"/>
</dbReference>
<dbReference type="PANTHER" id="PTHR12565">
    <property type="entry name" value="STEROL REGULATORY ELEMENT-BINDING PROTEIN"/>
    <property type="match status" value="1"/>
</dbReference>
<protein>
    <submittedName>
        <fullName evidence="8">Transcription factor bHLH49-like isoform X1</fullName>
    </submittedName>
</protein>
<dbReference type="CDD" id="cd18919">
    <property type="entry name" value="bHLH_AtBPE_like"/>
    <property type="match status" value="1"/>
</dbReference>
<evidence type="ECO:0000256" key="2">
    <source>
        <dbReference type="ARBA" id="ARBA00005510"/>
    </source>
</evidence>
<dbReference type="SMART" id="SM00353">
    <property type="entry name" value="HLH"/>
    <property type="match status" value="1"/>
</dbReference>
<dbReference type="InterPro" id="IPR024097">
    <property type="entry name" value="bHLH_ZIP_TF"/>
</dbReference>
<evidence type="ECO:0000256" key="4">
    <source>
        <dbReference type="ARBA" id="ARBA00023163"/>
    </source>
</evidence>
<dbReference type="AlphaFoldDB" id="A0AAX6DGC1"/>
<evidence type="ECO:0000256" key="1">
    <source>
        <dbReference type="ARBA" id="ARBA00004123"/>
    </source>
</evidence>
<evidence type="ECO:0000259" key="7">
    <source>
        <dbReference type="PROSITE" id="PS50888"/>
    </source>
</evidence>
<dbReference type="InterPro" id="IPR011598">
    <property type="entry name" value="bHLH_dom"/>
</dbReference>